<keyword evidence="7" id="KW-1278">Translocase</keyword>
<keyword evidence="11 12" id="KW-0472">Membrane</keyword>
<feature type="domain" description="Cytochrome oxidase subunit II copper A binding" evidence="13">
    <location>
        <begin position="129"/>
        <end position="273"/>
    </location>
</feature>
<dbReference type="AlphaFoldDB" id="A0A0P1LJB6"/>
<accession>A0A0N7MZG7</accession>
<dbReference type="InterPro" id="IPR008972">
    <property type="entry name" value="Cupredoxin"/>
</dbReference>
<evidence type="ECO:0000256" key="1">
    <source>
        <dbReference type="ARBA" id="ARBA00004141"/>
    </source>
</evidence>
<accession>A0A0P1M1F9</accession>
<evidence type="ECO:0000259" key="13">
    <source>
        <dbReference type="PROSITE" id="PS50857"/>
    </source>
</evidence>
<evidence type="ECO:0000256" key="4">
    <source>
        <dbReference type="ARBA" id="ARBA00022448"/>
    </source>
</evidence>
<name>A0A0P1LJB6_9BACT</name>
<evidence type="ECO:0000256" key="2">
    <source>
        <dbReference type="ARBA" id="ARBA00007866"/>
    </source>
</evidence>
<dbReference type="SUPFAM" id="SSF81464">
    <property type="entry name" value="Cytochrome c oxidase subunit II-like, transmembrane region"/>
    <property type="match status" value="1"/>
</dbReference>
<keyword evidence="4" id="KW-0813">Transport</keyword>
<gene>
    <name evidence="14" type="ORF">JGI4_00358</name>
</gene>
<feature type="transmembrane region" description="Helical" evidence="12">
    <location>
        <begin position="12"/>
        <end position="29"/>
    </location>
</feature>
<accession>A0A0P1M2U9</accession>
<dbReference type="GO" id="GO:0005507">
    <property type="term" value="F:copper ion binding"/>
    <property type="evidence" value="ECO:0007669"/>
    <property type="project" value="InterPro"/>
</dbReference>
<evidence type="ECO:0000256" key="9">
    <source>
        <dbReference type="ARBA" id="ARBA00022989"/>
    </source>
</evidence>
<evidence type="ECO:0000256" key="6">
    <source>
        <dbReference type="ARBA" id="ARBA00022723"/>
    </source>
</evidence>
<dbReference type="InterPro" id="IPR001505">
    <property type="entry name" value="Copper_CuA"/>
</dbReference>
<dbReference type="RefSeq" id="WP_075426163.1">
    <property type="nucleotide sequence ID" value="NZ_CZVJ01000031.1"/>
</dbReference>
<evidence type="ECO:0000256" key="12">
    <source>
        <dbReference type="SAM" id="Phobius"/>
    </source>
</evidence>
<dbReference type="GO" id="GO:0016020">
    <property type="term" value="C:membrane"/>
    <property type="evidence" value="ECO:0007669"/>
    <property type="project" value="UniProtKB-SubCell"/>
</dbReference>
<dbReference type="EC" id="7.1.1.9" evidence="3"/>
<evidence type="ECO:0000313" key="15">
    <source>
        <dbReference type="Proteomes" id="UP000182011"/>
    </source>
</evidence>
<keyword evidence="9 12" id="KW-1133">Transmembrane helix</keyword>
<dbReference type="PROSITE" id="PS00078">
    <property type="entry name" value="COX2"/>
    <property type="match status" value="1"/>
</dbReference>
<evidence type="ECO:0000256" key="7">
    <source>
        <dbReference type="ARBA" id="ARBA00022967"/>
    </source>
</evidence>
<keyword evidence="8" id="KW-0249">Electron transport</keyword>
<accession>A0A0P1NVA1</accession>
<accession>A0A0P1P4G4</accession>
<dbReference type="InterPro" id="IPR045187">
    <property type="entry name" value="CcO_II"/>
</dbReference>
<dbReference type="Gene3D" id="2.60.40.420">
    <property type="entry name" value="Cupredoxins - blue copper proteins"/>
    <property type="match status" value="1"/>
</dbReference>
<keyword evidence="5 12" id="KW-0812">Transmembrane</keyword>
<dbReference type="Proteomes" id="UP000182011">
    <property type="component" value="Unassembled WGS sequence"/>
</dbReference>
<evidence type="ECO:0000256" key="5">
    <source>
        <dbReference type="ARBA" id="ARBA00022692"/>
    </source>
</evidence>
<proteinExistence type="inferred from homology"/>
<dbReference type="PRINTS" id="PR01166">
    <property type="entry name" value="CYCOXIDASEII"/>
</dbReference>
<dbReference type="Gene3D" id="1.10.287.90">
    <property type="match status" value="1"/>
</dbReference>
<feature type="transmembrane region" description="Helical" evidence="12">
    <location>
        <begin position="93"/>
        <end position="120"/>
    </location>
</feature>
<dbReference type="InterPro" id="IPR002429">
    <property type="entry name" value="CcO_II-like_C"/>
</dbReference>
<dbReference type="CDD" id="cd13919">
    <property type="entry name" value="CuRO_HCO_II_like_5"/>
    <property type="match status" value="1"/>
</dbReference>
<evidence type="ECO:0000256" key="8">
    <source>
        <dbReference type="ARBA" id="ARBA00022982"/>
    </source>
</evidence>
<protein>
    <recommendedName>
        <fullName evidence="3">cytochrome-c oxidase</fullName>
        <ecNumber evidence="3">7.1.1.9</ecNumber>
    </recommendedName>
</protein>
<evidence type="ECO:0000256" key="3">
    <source>
        <dbReference type="ARBA" id="ARBA00012949"/>
    </source>
</evidence>
<dbReference type="EMBL" id="FAOP01000002">
    <property type="protein sequence ID" value="CUU01766.1"/>
    <property type="molecule type" value="Genomic_DNA"/>
</dbReference>
<evidence type="ECO:0000256" key="11">
    <source>
        <dbReference type="ARBA" id="ARBA00023136"/>
    </source>
</evidence>
<comment type="subcellular location">
    <subcellularLocation>
        <location evidence="1">Membrane</location>
        <topology evidence="1">Multi-pass membrane protein</topology>
    </subcellularLocation>
</comment>
<accession>A0A0S4MUT4</accession>
<dbReference type="SUPFAM" id="SSF49503">
    <property type="entry name" value="Cupredoxins"/>
    <property type="match status" value="1"/>
</dbReference>
<dbReference type="PROSITE" id="PS50857">
    <property type="entry name" value="COX2_CUA"/>
    <property type="match status" value="1"/>
</dbReference>
<dbReference type="STRING" id="1633631.GCA_001442925_00360"/>
<dbReference type="PANTHER" id="PTHR22888">
    <property type="entry name" value="CYTOCHROME C OXIDASE, SUBUNIT II"/>
    <property type="match status" value="1"/>
</dbReference>
<reference evidence="14 15" key="1">
    <citation type="submission" date="2015-11" db="EMBL/GenBank/DDBJ databases">
        <authorList>
            <person name="Zhang Y."/>
            <person name="Guo Z."/>
        </authorList>
    </citation>
    <scope>NUCLEOTIDE SEQUENCE [LARGE SCALE GENOMIC DNA]</scope>
    <source>
        <strain evidence="14">JGI-4</strain>
    </source>
</reference>
<dbReference type="GO" id="GO:0042773">
    <property type="term" value="P:ATP synthesis coupled electron transport"/>
    <property type="evidence" value="ECO:0007669"/>
    <property type="project" value="TreeGrafter"/>
</dbReference>
<evidence type="ECO:0000313" key="14">
    <source>
        <dbReference type="EMBL" id="CUU01766.1"/>
    </source>
</evidence>
<keyword evidence="6" id="KW-0479">Metal-binding</keyword>
<accession>A0A0P1LB84</accession>
<organism evidence="14 15">
    <name type="scientific">Candidatus Kryptonium thompsonii</name>
    <dbReference type="NCBI Taxonomy" id="1633631"/>
    <lineage>
        <taxon>Bacteria</taxon>
        <taxon>Pseudomonadati</taxon>
        <taxon>Candidatus Kryptoniota</taxon>
        <taxon>Candidatus Kryptonium</taxon>
    </lineage>
</organism>
<dbReference type="Pfam" id="PF00116">
    <property type="entry name" value="COX2"/>
    <property type="match status" value="1"/>
</dbReference>
<keyword evidence="10" id="KW-0186">Copper</keyword>
<dbReference type="InterPro" id="IPR036257">
    <property type="entry name" value="Cyt_c_oxidase_su2_TM_sf"/>
</dbReference>
<comment type="similarity">
    <text evidence="2">Belongs to the cytochrome c oxidase subunit 2 family.</text>
</comment>
<evidence type="ECO:0000256" key="10">
    <source>
        <dbReference type="ARBA" id="ARBA00023008"/>
    </source>
</evidence>
<accession>A0A0P1LJB6</accession>
<feature type="transmembrane region" description="Helical" evidence="12">
    <location>
        <begin position="49"/>
        <end position="72"/>
    </location>
</feature>
<dbReference type="GO" id="GO:0004129">
    <property type="term" value="F:cytochrome-c oxidase activity"/>
    <property type="evidence" value="ECO:0007669"/>
    <property type="project" value="UniProtKB-EC"/>
</dbReference>
<sequence length="282" mass="31924">MSEKQSKFHGLLFLFFFITGMILSVWVVLRNGWWLPELASDRETIDKIFVTIFIIAGILFILSELSLSFFVLKYSGDPNRRAFYLPGNTKKEILWSILPGTLVVIILEISAEFLGGASLWGRIYGEVPKDAFLVEITGEQFAWNVRYPGPDGKFGKTDPKLISTDNPLGIDISDEAAKDDIVFPAGQGILYLPLNRPVVFLIRSKDVIHSPYLPNFRVKQDAVPGMTTRTWFVPKKEGEFELACAELCGLGHYRMKLPVVVEPAEKVEEWLREQTPAADLYY</sequence>
<dbReference type="PANTHER" id="PTHR22888:SF9">
    <property type="entry name" value="CYTOCHROME C OXIDASE SUBUNIT 2"/>
    <property type="match status" value="1"/>
</dbReference>